<dbReference type="EMBL" id="JAUKUD010000004">
    <property type="protein sequence ID" value="KAK0745463.1"/>
    <property type="molecule type" value="Genomic_DNA"/>
</dbReference>
<keyword evidence="4" id="KW-1185">Reference proteome</keyword>
<feature type="region of interest" description="Disordered" evidence="1">
    <location>
        <begin position="79"/>
        <end position="100"/>
    </location>
</feature>
<dbReference type="AlphaFoldDB" id="A0AA40EU08"/>
<evidence type="ECO:0000313" key="3">
    <source>
        <dbReference type="EMBL" id="KAK0745463.1"/>
    </source>
</evidence>
<reference evidence="3" key="1">
    <citation type="submission" date="2023-06" db="EMBL/GenBank/DDBJ databases">
        <title>Genome-scale phylogeny and comparative genomics of the fungal order Sordariales.</title>
        <authorList>
            <consortium name="Lawrence Berkeley National Laboratory"/>
            <person name="Hensen N."/>
            <person name="Bonometti L."/>
            <person name="Westerberg I."/>
            <person name="Brannstrom I.O."/>
            <person name="Guillou S."/>
            <person name="Cros-Aarteil S."/>
            <person name="Calhoun S."/>
            <person name="Haridas S."/>
            <person name="Kuo A."/>
            <person name="Mondo S."/>
            <person name="Pangilinan J."/>
            <person name="Riley R."/>
            <person name="LaButti K."/>
            <person name="Andreopoulos B."/>
            <person name="Lipzen A."/>
            <person name="Chen C."/>
            <person name="Yanf M."/>
            <person name="Daum C."/>
            <person name="Ng V."/>
            <person name="Clum A."/>
            <person name="Steindorff A."/>
            <person name="Ohm R."/>
            <person name="Martin F."/>
            <person name="Silar P."/>
            <person name="Natvig D."/>
            <person name="Lalanne C."/>
            <person name="Gautier V."/>
            <person name="Ament-velasquez S.L."/>
            <person name="Kruys A."/>
            <person name="Hutchinson M.I."/>
            <person name="Powell A.J."/>
            <person name="Barry K."/>
            <person name="Miller A.N."/>
            <person name="Grigoriev I.V."/>
            <person name="Debuchy R."/>
            <person name="Gladieux P."/>
            <person name="Thoren M.H."/>
            <person name="Johannesson H."/>
        </authorList>
    </citation>
    <scope>NUCLEOTIDE SEQUENCE</scope>
    <source>
        <strain evidence="3">SMH3187-1</strain>
    </source>
</reference>
<feature type="region of interest" description="Disordered" evidence="1">
    <location>
        <begin position="188"/>
        <end position="210"/>
    </location>
</feature>
<comment type="caution">
    <text evidence="3">The sequence shown here is derived from an EMBL/GenBank/DDBJ whole genome shotgun (WGS) entry which is preliminary data.</text>
</comment>
<sequence>MSPPWLASTYGEYKDNVLALAAWLLSTANEAKAERENFPGTVCHKFPEILDSEYLKAMNKNGGLQTEEDDDKTVYEEYQTSDEGEETSDECIENYDEDDEQSEIPRIKIPKIIFRESDFEELTEWISALQPSVAVPVWVVATLDRLDDVRRTLLQDLNIAPDADYAAGHLPSLDIFEEVRSLLGVGPRVQQATEATEEPRPEPEAADESSQIHPEYLEYLSREEQKPPRELIVMFKGKIEFQTSFDQAVEMYGMLVHDLNKVRDTIKGLWSGVEYSGDYNPAVAAVSTDWALKLARLLIGDLYPIFNLHPFHKLSAQWHLMFMRARRFSTGQGPHDAYGCANKTFRGTWVILNDFFRQPKHTASTHLQLPQWGDYGEYNPEADRNAMISSQKIVEDRVLLMDMVGQLLTVTCLMPSTFPAGAAELEEDAEELWWEDACTPLKFPIADEFMLLVGEARRRSNVTMALVFAAQVFLDIHHTMRKDVEKVYLSCMDEINRVVGTLTEHFTGKDRSNTHPEWTSADNNALIDLLEKTKWIFSDPIQLVKRDELIQIHWRNPLPASMPHNAMLRSSPVLSGLLAYHFRVEMHSVGVDMCETWGSLPYAWHLYNACQQQDLIQGKFQDLEEAYSLSGSMNFHPDSKPTNINECFATYCHHVGLTESIFDYPDSPSPRRYPFLTYSTFRLRYGINLGKFDWVYAIPWLDHSKMSAPALVKETAAGLQRERPELYFPWIELHNACCWLMDSIKDEMADVLPKVMLEECGVLFPRLEEKLPFLVGFILAAAKGRMENPADMGPLRSAAKVLQDVIDSGNSGNMVERSRTFWDVRVGIAGQELDEKSILQRMRDNFMSQALKDLKSNNYVAPPTYEESMKFARMVWGDEKMWNPVPPPKTYTLRVKEAIGYRHVLIVRADDDW</sequence>
<proteinExistence type="predicted"/>
<dbReference type="Proteomes" id="UP001172155">
    <property type="component" value="Unassembled WGS sequence"/>
</dbReference>
<dbReference type="InterPro" id="IPR046539">
    <property type="entry name" value="DUF6604"/>
</dbReference>
<dbReference type="PANTHER" id="PTHR38795:SF1">
    <property type="entry name" value="DUF6604 DOMAIN-CONTAINING PROTEIN"/>
    <property type="match status" value="1"/>
</dbReference>
<evidence type="ECO:0000313" key="4">
    <source>
        <dbReference type="Proteomes" id="UP001172155"/>
    </source>
</evidence>
<feature type="domain" description="DUF6604" evidence="2">
    <location>
        <begin position="12"/>
        <end position="302"/>
    </location>
</feature>
<organism evidence="3 4">
    <name type="scientific">Schizothecium vesticola</name>
    <dbReference type="NCBI Taxonomy" id="314040"/>
    <lineage>
        <taxon>Eukaryota</taxon>
        <taxon>Fungi</taxon>
        <taxon>Dikarya</taxon>
        <taxon>Ascomycota</taxon>
        <taxon>Pezizomycotina</taxon>
        <taxon>Sordariomycetes</taxon>
        <taxon>Sordariomycetidae</taxon>
        <taxon>Sordariales</taxon>
        <taxon>Schizotheciaceae</taxon>
        <taxon>Schizothecium</taxon>
    </lineage>
</organism>
<gene>
    <name evidence="3" type="ORF">B0T18DRAFT_428618</name>
</gene>
<protein>
    <recommendedName>
        <fullName evidence="2">DUF6604 domain-containing protein</fullName>
    </recommendedName>
</protein>
<name>A0AA40EU08_9PEZI</name>
<accession>A0AA40EU08</accession>
<dbReference type="PANTHER" id="PTHR38795">
    <property type="entry name" value="DUF6604 DOMAIN-CONTAINING PROTEIN"/>
    <property type="match status" value="1"/>
</dbReference>
<evidence type="ECO:0000259" key="2">
    <source>
        <dbReference type="Pfam" id="PF20253"/>
    </source>
</evidence>
<evidence type="ECO:0000256" key="1">
    <source>
        <dbReference type="SAM" id="MobiDB-lite"/>
    </source>
</evidence>
<dbReference type="Pfam" id="PF20253">
    <property type="entry name" value="DUF6604"/>
    <property type="match status" value="1"/>
</dbReference>